<evidence type="ECO:0000259" key="8">
    <source>
        <dbReference type="PROSITE" id="PS52019"/>
    </source>
</evidence>
<organism evidence="9 10">
    <name type="scientific">Marinobacterium aestuariivivens</name>
    <dbReference type="NCBI Taxonomy" id="1698799"/>
    <lineage>
        <taxon>Bacteria</taxon>
        <taxon>Pseudomonadati</taxon>
        <taxon>Pseudomonadota</taxon>
        <taxon>Gammaproteobacteria</taxon>
        <taxon>Oceanospirillales</taxon>
        <taxon>Oceanospirillaceae</taxon>
        <taxon>Marinobacterium</taxon>
    </lineage>
</organism>
<feature type="region of interest" description="Disordered" evidence="6">
    <location>
        <begin position="1592"/>
        <end position="1620"/>
    </location>
</feature>
<dbReference type="PANTHER" id="PTHR43775">
    <property type="entry name" value="FATTY ACID SYNTHASE"/>
    <property type="match status" value="1"/>
</dbReference>
<accession>A0ABW1ZV39</accession>
<dbReference type="EMBL" id="JBHSWE010000001">
    <property type="protein sequence ID" value="MFC6669071.1"/>
    <property type="molecule type" value="Genomic_DNA"/>
</dbReference>
<comment type="caution">
    <text evidence="9">The sequence shown here is derived from an EMBL/GenBank/DDBJ whole genome shotgun (WGS) entry which is preliminary data.</text>
</comment>
<dbReference type="InterPro" id="IPR020807">
    <property type="entry name" value="PKS_DH"/>
</dbReference>
<dbReference type="Pfam" id="PF02801">
    <property type="entry name" value="Ketoacyl-synt_C"/>
    <property type="match status" value="1"/>
</dbReference>
<comment type="pathway">
    <text evidence="1">Lipid metabolism; fatty acid biosynthesis.</text>
</comment>
<dbReference type="InterPro" id="IPR014031">
    <property type="entry name" value="Ketoacyl_synth_C"/>
</dbReference>
<dbReference type="PROSITE" id="PS52019">
    <property type="entry name" value="PKS_MFAS_DH"/>
    <property type="match status" value="1"/>
</dbReference>
<dbReference type="SUPFAM" id="SSF53335">
    <property type="entry name" value="S-adenosyl-L-methionine-dependent methyltransferases"/>
    <property type="match status" value="1"/>
</dbReference>
<dbReference type="InterPro" id="IPR014043">
    <property type="entry name" value="Acyl_transferase_dom"/>
</dbReference>
<dbReference type="InterPro" id="IPR001227">
    <property type="entry name" value="Ac_transferase_dom_sf"/>
</dbReference>
<dbReference type="CDD" id="cd02440">
    <property type="entry name" value="AdoMet_MTases"/>
    <property type="match status" value="1"/>
</dbReference>
<dbReference type="InterPro" id="IPR013217">
    <property type="entry name" value="Methyltransf_12"/>
</dbReference>
<name>A0ABW1ZV39_9GAMM</name>
<evidence type="ECO:0000256" key="1">
    <source>
        <dbReference type="ARBA" id="ARBA00005194"/>
    </source>
</evidence>
<dbReference type="Pfam" id="PF00698">
    <property type="entry name" value="Acyl_transf_1"/>
    <property type="match status" value="1"/>
</dbReference>
<proteinExistence type="predicted"/>
<reference evidence="10" key="1">
    <citation type="journal article" date="2019" name="Int. J. Syst. Evol. Microbiol.">
        <title>The Global Catalogue of Microorganisms (GCM) 10K type strain sequencing project: providing services to taxonomists for standard genome sequencing and annotation.</title>
        <authorList>
            <consortium name="The Broad Institute Genomics Platform"/>
            <consortium name="The Broad Institute Genome Sequencing Center for Infectious Disease"/>
            <person name="Wu L."/>
            <person name="Ma J."/>
        </authorList>
    </citation>
    <scope>NUCLEOTIDE SEQUENCE [LARGE SCALE GENOMIC DNA]</scope>
    <source>
        <strain evidence="10">NBRC 111756</strain>
    </source>
</reference>
<evidence type="ECO:0000256" key="4">
    <source>
        <dbReference type="ARBA" id="ARBA00022679"/>
    </source>
</evidence>
<dbReference type="SMART" id="SM00825">
    <property type="entry name" value="PKS_KS"/>
    <property type="match status" value="1"/>
</dbReference>
<dbReference type="InterPro" id="IPR014030">
    <property type="entry name" value="Ketoacyl_synth_N"/>
</dbReference>
<dbReference type="InterPro" id="IPR049552">
    <property type="entry name" value="PKS_DH_N"/>
</dbReference>
<dbReference type="Gene3D" id="3.40.50.150">
    <property type="entry name" value="Vaccinia Virus protein VP39"/>
    <property type="match status" value="1"/>
</dbReference>
<dbReference type="InterPro" id="IPR016035">
    <property type="entry name" value="Acyl_Trfase/lysoPLipase"/>
</dbReference>
<dbReference type="RefSeq" id="WP_379907617.1">
    <property type="nucleotide sequence ID" value="NZ_JBHSWE010000001.1"/>
</dbReference>
<dbReference type="Gene3D" id="3.40.47.10">
    <property type="match status" value="1"/>
</dbReference>
<evidence type="ECO:0000256" key="5">
    <source>
        <dbReference type="PROSITE-ProRule" id="PRU01363"/>
    </source>
</evidence>
<dbReference type="PROSITE" id="PS00606">
    <property type="entry name" value="KS3_1"/>
    <property type="match status" value="1"/>
</dbReference>
<dbReference type="Pfam" id="PF00109">
    <property type="entry name" value="ketoacyl-synt"/>
    <property type="match status" value="1"/>
</dbReference>
<dbReference type="InterPro" id="IPR029063">
    <property type="entry name" value="SAM-dependent_MTases_sf"/>
</dbReference>
<dbReference type="Pfam" id="PF21089">
    <property type="entry name" value="PKS_DH_N"/>
    <property type="match status" value="1"/>
</dbReference>
<evidence type="ECO:0000313" key="9">
    <source>
        <dbReference type="EMBL" id="MFC6669071.1"/>
    </source>
</evidence>
<keyword evidence="3" id="KW-0597">Phosphoprotein</keyword>
<dbReference type="InterPro" id="IPR049551">
    <property type="entry name" value="PKS_DH_C"/>
</dbReference>
<dbReference type="Gene3D" id="3.40.366.10">
    <property type="entry name" value="Malonyl-Coenzyme A Acyl Carrier Protein, domain 2"/>
    <property type="match status" value="1"/>
</dbReference>
<feature type="region of interest" description="C-terminal hotdog fold" evidence="5">
    <location>
        <begin position="1055"/>
        <end position="1201"/>
    </location>
</feature>
<keyword evidence="4" id="KW-0808">Transferase</keyword>
<sequence length="1637" mass="177894">MRRSKESIAIVGMAFRLPGDQSTSDEFWRALKDGRDLVDEIDDSRWGKDAYYHPRKSEAGKSYVWSAGVLSRIEEFDAEFFGISPREASQMDPQQRLLLELSWEALEDGAQNPARLAGSDCAVYVGIAGTDYSQRRIDDPSQADSYTMTGNTGSIASNRISYVFDLHGPSMSVDTACSSSLVALHQACRSIWEGESSSALVGGVNLLLHPFPFIGFSRASMLSPDGRCKTFDESGNGYVRSEGCAVFFLKPLKDAERDGDPIHAVILNTGVNSDGRTNGITVPSSEAQARLLRKVYGEIELSPSALTYLEAHGTGTSVGDPLETRALAEALAKARGEGNPLPIGSVKSNIGHLETASGMAGMVKVVNCLKRRALPPTIHLHNPNPKIRFDEWNLKPVERYTEIEGDQRLIMGVNSFGFGGANAHAVLAEYRPTDVSENVGWVKRSETQRSEAQHPAPRSEISAVPPLLLSARNEAALAAQARQYAELLSTPNAHYYDLAWTQANRRQLLSRAVAVEGGSVDAIRTALQQLAAGEQPAGLFSGENIGQDLPVTLVYSGNGCQWVGMGRQLLETEPMFAAAVDEVDELLGRYTDLSIREAFLSDAPDLYEQTEVAQPALFALQVGLTRYLQAQGVRISAVLGHSVGEIAAAWASGALSLADAVHVIYERSAAQGTTRGRGRMAAASMSAEDIQALIDELDLNGRLEIAGINSPGAVTLAGQLSALERLAPVFEQQGRFFRILDLDYAFHSTLMEPVRERVLERLASLKPGPSRIRFISTVTGAELAGEQLGAEYWWDNIRQPVRFAAAVESLIDEGARLFIDVGPHPIMRGYVGECLKAHDAAGLVVTTLARKSGNDLHDLKAACYGAWLAGAEMDLSRQFPQPGTPVRPLAYPWQRERHWYEVTSEGYDLVNRRREHPLLGYRIKPGEAVWENVLDTALVPYLADHVVGGAVVMPAAGYAEMALAAGRAWFSAGDAVADAFELEGLEIRAPLVFEQDHLKSLRFEFYPKDGSFSIQSRVRLSDDPWTLHAVGRLTGAPAFDSQQQLDLAALKAGAEGRLSGEQHYQLARAVGLEYGPDFQGVADVWTSGLGALAKLELPGSVASELERHVLHPGILDACFQVLVGIFTARSGEHQQSALIPVRVDRLRVYGDCRGISHFSAEILKRSPRSVLCRFRLCDDSGRVIAEADDCRFRSVNFAHEQGLPATYRYRARLKAPMAESDLPPLDRVAAAAREQLAPLAAGRERHFAEVEPLFGMLTSAFIHEALQSLTGFDQPFSVDELMQRGGFVASQRSALQHYLQILEDDGLALRDGDDYRLLANDDWPAAGQLWLALLGDYPAYLPELLLAGRCGLHLLEVLRGEREAAGLLNPPKGSSLQEHLADSAQSVNGVQLTVAAALKSLVADWPANRRLRILQVGGGAGALARRLMPLLPAGQTDYLFTDTDEAMLARAEVELADSTFVDFARFDPNTALDDQADIAGQRFDLILAGSGLHQADDLSVTLDSLRRLLVADGVLLLAEQAPDRLSDLTRGLLPDWWHLSEAGLPLSRLLTAGDWQALLRQSGFGSPQQLDEPAGNGAGGYVLLAANDDEKLRGGGAAPTGDVGWVEQSATPHPRPKRSAGCCWRTTMAWPNRLPTR</sequence>
<protein>
    <submittedName>
        <fullName evidence="9">Beta-ketoacyl synthase N-terminal-like domain-containing protein</fullName>
    </submittedName>
</protein>
<dbReference type="Pfam" id="PF14765">
    <property type="entry name" value="PS-DH"/>
    <property type="match status" value="1"/>
</dbReference>
<dbReference type="Proteomes" id="UP001596422">
    <property type="component" value="Unassembled WGS sequence"/>
</dbReference>
<dbReference type="InterPro" id="IPR049900">
    <property type="entry name" value="PKS_mFAS_DH"/>
</dbReference>
<evidence type="ECO:0000256" key="6">
    <source>
        <dbReference type="SAM" id="MobiDB-lite"/>
    </source>
</evidence>
<dbReference type="Gene3D" id="3.30.70.3290">
    <property type="match status" value="1"/>
</dbReference>
<dbReference type="SMART" id="SM00827">
    <property type="entry name" value="PKS_AT"/>
    <property type="match status" value="1"/>
</dbReference>
<dbReference type="Pfam" id="PF08242">
    <property type="entry name" value="Methyltransf_12"/>
    <property type="match status" value="1"/>
</dbReference>
<dbReference type="SUPFAM" id="SSF55048">
    <property type="entry name" value="Probable ACP-binding domain of malonyl-CoA ACP transacylase"/>
    <property type="match status" value="1"/>
</dbReference>
<keyword evidence="2" id="KW-0596">Phosphopantetheine</keyword>
<evidence type="ECO:0000256" key="2">
    <source>
        <dbReference type="ARBA" id="ARBA00022450"/>
    </source>
</evidence>
<dbReference type="SUPFAM" id="SSF53901">
    <property type="entry name" value="Thiolase-like"/>
    <property type="match status" value="1"/>
</dbReference>
<dbReference type="InterPro" id="IPR032821">
    <property type="entry name" value="PKS_assoc"/>
</dbReference>
<feature type="region of interest" description="N-terminal hotdog fold" evidence="5">
    <location>
        <begin position="916"/>
        <end position="1040"/>
    </location>
</feature>
<dbReference type="InterPro" id="IPR018201">
    <property type="entry name" value="Ketoacyl_synth_AS"/>
</dbReference>
<evidence type="ECO:0000256" key="3">
    <source>
        <dbReference type="ARBA" id="ARBA00022553"/>
    </source>
</evidence>
<evidence type="ECO:0000259" key="7">
    <source>
        <dbReference type="PROSITE" id="PS52004"/>
    </source>
</evidence>
<feature type="domain" description="Ketosynthase family 3 (KS3)" evidence="7">
    <location>
        <begin position="5"/>
        <end position="429"/>
    </location>
</feature>
<evidence type="ECO:0000313" key="10">
    <source>
        <dbReference type="Proteomes" id="UP001596422"/>
    </source>
</evidence>
<dbReference type="PANTHER" id="PTHR43775:SF37">
    <property type="entry name" value="SI:DKEY-61P9.11"/>
    <property type="match status" value="1"/>
</dbReference>
<dbReference type="InterPro" id="IPR016039">
    <property type="entry name" value="Thiolase-like"/>
</dbReference>
<dbReference type="PROSITE" id="PS52004">
    <property type="entry name" value="KS3_2"/>
    <property type="match status" value="1"/>
</dbReference>
<dbReference type="Pfam" id="PF16197">
    <property type="entry name" value="KAsynt_C_assoc"/>
    <property type="match status" value="1"/>
</dbReference>
<dbReference type="SUPFAM" id="SSF52151">
    <property type="entry name" value="FabD/lysophospholipase-like"/>
    <property type="match status" value="1"/>
</dbReference>
<dbReference type="InterPro" id="IPR042104">
    <property type="entry name" value="PKS_dehydratase_sf"/>
</dbReference>
<feature type="active site" description="Proton donor; for dehydratase activity" evidence="5">
    <location>
        <position position="1116"/>
    </location>
</feature>
<dbReference type="CDD" id="cd00833">
    <property type="entry name" value="PKS"/>
    <property type="match status" value="1"/>
</dbReference>
<dbReference type="InterPro" id="IPR050091">
    <property type="entry name" value="PKS_NRPS_Biosynth_Enz"/>
</dbReference>
<dbReference type="SMART" id="SM00826">
    <property type="entry name" value="PKS_DH"/>
    <property type="match status" value="1"/>
</dbReference>
<gene>
    <name evidence="9" type="ORF">ACFQDL_02300</name>
</gene>
<feature type="active site" description="Proton acceptor; for dehydratase activity" evidence="5">
    <location>
        <position position="945"/>
    </location>
</feature>
<dbReference type="InterPro" id="IPR016036">
    <property type="entry name" value="Malonyl_transacylase_ACP-bd"/>
</dbReference>
<keyword evidence="10" id="KW-1185">Reference proteome</keyword>
<dbReference type="InterPro" id="IPR020841">
    <property type="entry name" value="PKS_Beta-ketoAc_synthase_dom"/>
</dbReference>
<feature type="domain" description="PKS/mFAS DH" evidence="8">
    <location>
        <begin position="916"/>
        <end position="1201"/>
    </location>
</feature>
<dbReference type="Gene3D" id="3.10.129.110">
    <property type="entry name" value="Polyketide synthase dehydratase"/>
    <property type="match status" value="1"/>
</dbReference>